<dbReference type="EMBL" id="JABBKX010000003">
    <property type="protein sequence ID" value="NMJ41763.1"/>
    <property type="molecule type" value="Genomic_DNA"/>
</dbReference>
<proteinExistence type="inferred from homology"/>
<dbReference type="RefSeq" id="WP_170054007.1">
    <property type="nucleotide sequence ID" value="NZ_JABBKX010000003.1"/>
</dbReference>
<gene>
    <name evidence="2" type="ORF">GWK16_10955</name>
</gene>
<name>A0A848EE85_9PROT</name>
<dbReference type="AlphaFoldDB" id="A0A848EE85"/>
<evidence type="ECO:0000313" key="3">
    <source>
        <dbReference type="Proteomes" id="UP000548582"/>
    </source>
</evidence>
<sequence>MPGCDVLSRRGLLAAGGTFLAAPAIGQDAYPSRPLRLVIPFPAGGPTDVYARFYSERLSRELGQPVVTENRGGAGGAIGSLEVARARPDGLTLLFGTASTHALYPLVTRQPQFDVAKDFIAVAEIGGGPLAWVANPSQPGTLAAFMAAARTAQPHLSYGSPGTGTLMHLATELMKQRAGGVPLTHVPYRGAAPAMNDVVGGTIALGVNTFGAALPLHQGGRARMLGLATPQRHPRAPDIPTVAEALNLPGFQAVLWHAVFVPPGTPPAIVARLSQATNAMLADPALRAALDGAGIVASEPGTPASAAAFIAAETERYRPIVEAIRPELES</sequence>
<organism evidence="2 3">
    <name type="scientific">Neoroseomonas marina</name>
    <dbReference type="NCBI Taxonomy" id="1232220"/>
    <lineage>
        <taxon>Bacteria</taxon>
        <taxon>Pseudomonadati</taxon>
        <taxon>Pseudomonadota</taxon>
        <taxon>Alphaproteobacteria</taxon>
        <taxon>Acetobacterales</taxon>
        <taxon>Acetobacteraceae</taxon>
        <taxon>Neoroseomonas</taxon>
    </lineage>
</organism>
<evidence type="ECO:0000313" key="2">
    <source>
        <dbReference type="EMBL" id="NMJ41763.1"/>
    </source>
</evidence>
<comment type="caution">
    <text evidence="2">The sequence shown here is derived from an EMBL/GenBank/DDBJ whole genome shotgun (WGS) entry which is preliminary data.</text>
</comment>
<dbReference type="Proteomes" id="UP000548582">
    <property type="component" value="Unassembled WGS sequence"/>
</dbReference>
<dbReference type="InterPro" id="IPR005064">
    <property type="entry name" value="BUG"/>
</dbReference>
<dbReference type="PANTHER" id="PTHR42928">
    <property type="entry name" value="TRICARBOXYLATE-BINDING PROTEIN"/>
    <property type="match status" value="1"/>
</dbReference>
<comment type="similarity">
    <text evidence="1">Belongs to the UPF0065 (bug) family.</text>
</comment>
<dbReference type="Gene3D" id="3.40.190.150">
    <property type="entry name" value="Bordetella uptake gene, domain 1"/>
    <property type="match status" value="1"/>
</dbReference>
<reference evidence="2 3" key="1">
    <citation type="submission" date="2020-03" db="EMBL/GenBank/DDBJ databases">
        <authorList>
            <person name="Sun Q."/>
        </authorList>
    </citation>
    <scope>NUCLEOTIDE SEQUENCE [LARGE SCALE GENOMIC DNA]</scope>
    <source>
        <strain evidence="2 3">JC162</strain>
    </source>
</reference>
<dbReference type="InterPro" id="IPR042100">
    <property type="entry name" value="Bug_dom1"/>
</dbReference>
<dbReference type="PIRSF" id="PIRSF017082">
    <property type="entry name" value="YflP"/>
    <property type="match status" value="1"/>
</dbReference>
<keyword evidence="3" id="KW-1185">Reference proteome</keyword>
<dbReference type="SUPFAM" id="SSF53850">
    <property type="entry name" value="Periplasmic binding protein-like II"/>
    <property type="match status" value="1"/>
</dbReference>
<protein>
    <submittedName>
        <fullName evidence="2">Tripartite tricarboxylate transporter substrate binding protein</fullName>
    </submittedName>
</protein>
<accession>A0A848EE85</accession>
<dbReference type="Pfam" id="PF03401">
    <property type="entry name" value="TctC"/>
    <property type="match status" value="1"/>
</dbReference>
<dbReference type="Gene3D" id="3.40.190.10">
    <property type="entry name" value="Periplasmic binding protein-like II"/>
    <property type="match status" value="1"/>
</dbReference>
<evidence type="ECO:0000256" key="1">
    <source>
        <dbReference type="ARBA" id="ARBA00006987"/>
    </source>
</evidence>
<dbReference type="PANTHER" id="PTHR42928:SF5">
    <property type="entry name" value="BLR1237 PROTEIN"/>
    <property type="match status" value="1"/>
</dbReference>